<dbReference type="InterPro" id="IPR016181">
    <property type="entry name" value="Acyl_CoA_acyltransferase"/>
</dbReference>
<accession>A0A931C9M9</accession>
<dbReference type="GO" id="GO:0003700">
    <property type="term" value="F:DNA-binding transcription factor activity"/>
    <property type="evidence" value="ECO:0007669"/>
    <property type="project" value="InterPro"/>
</dbReference>
<evidence type="ECO:0000256" key="2">
    <source>
        <dbReference type="ARBA" id="ARBA00023315"/>
    </source>
</evidence>
<organism evidence="4 5">
    <name type="scientific">Actinoplanes aureus</name>
    <dbReference type="NCBI Taxonomy" id="2792083"/>
    <lineage>
        <taxon>Bacteria</taxon>
        <taxon>Bacillati</taxon>
        <taxon>Actinomycetota</taxon>
        <taxon>Actinomycetes</taxon>
        <taxon>Micromonosporales</taxon>
        <taxon>Micromonosporaceae</taxon>
        <taxon>Actinoplanes</taxon>
    </lineage>
</organism>
<dbReference type="InterPro" id="IPR036390">
    <property type="entry name" value="WH_DNA-bd_sf"/>
</dbReference>
<dbReference type="PANTHER" id="PTHR43877">
    <property type="entry name" value="AMINOALKYLPHOSPHONATE N-ACETYLTRANSFERASE-RELATED-RELATED"/>
    <property type="match status" value="1"/>
</dbReference>
<evidence type="ECO:0000256" key="1">
    <source>
        <dbReference type="ARBA" id="ARBA00022679"/>
    </source>
</evidence>
<dbReference type="SMART" id="SM00347">
    <property type="entry name" value="HTH_MARR"/>
    <property type="match status" value="1"/>
</dbReference>
<name>A0A931C9M9_9ACTN</name>
<dbReference type="AlphaFoldDB" id="A0A931C9M9"/>
<evidence type="ECO:0000259" key="3">
    <source>
        <dbReference type="PROSITE" id="PS51186"/>
    </source>
</evidence>
<dbReference type="SUPFAM" id="SSF46785">
    <property type="entry name" value="Winged helix' DNA-binding domain"/>
    <property type="match status" value="1"/>
</dbReference>
<dbReference type="InterPro" id="IPR050832">
    <property type="entry name" value="Bact_Acetyltransf"/>
</dbReference>
<evidence type="ECO:0000313" key="4">
    <source>
        <dbReference type="EMBL" id="MBG0565955.1"/>
    </source>
</evidence>
<dbReference type="InterPro" id="IPR000835">
    <property type="entry name" value="HTH_MarR-typ"/>
</dbReference>
<dbReference type="PANTHER" id="PTHR43877:SF2">
    <property type="entry name" value="AMINOALKYLPHOSPHONATE N-ACETYLTRANSFERASE-RELATED"/>
    <property type="match status" value="1"/>
</dbReference>
<keyword evidence="2" id="KW-0012">Acyltransferase</keyword>
<dbReference type="GO" id="GO:0016747">
    <property type="term" value="F:acyltransferase activity, transferring groups other than amino-acyl groups"/>
    <property type="evidence" value="ECO:0007669"/>
    <property type="project" value="InterPro"/>
</dbReference>
<sequence length="294" mass="32522">MDTDRIERVREFNRYYTRHLGVLTDRYLGQDRPLGQARLLFEIGAGSDVRELRERLGLDSGYLSRLLRALTDQKLITVRAHPADRRVRIAELTAAGHAERAELDRRSAAGIAELLDRLTDGQRDQLLDAQARIRRLLRTAALTVEPVPAGDPAARDCLHRYAAELATRFPEGYDPATITAADQVDGTTLLAREDGRPAGCGLWIHLAPRIAEIRHLWVAPPARGLGLGRRLLHALEADAAAHGVSIVRLGTHAALTEAIELYRRGGYRQIAGYSDSVYNQLAFEKTLGQSSQSS</sequence>
<dbReference type="PROSITE" id="PS51186">
    <property type="entry name" value="GNAT"/>
    <property type="match status" value="1"/>
</dbReference>
<keyword evidence="5" id="KW-1185">Reference proteome</keyword>
<comment type="caution">
    <text evidence="4">The sequence shown here is derived from an EMBL/GenBank/DDBJ whole genome shotgun (WGS) entry which is preliminary data.</text>
</comment>
<feature type="domain" description="N-acetyltransferase" evidence="3">
    <location>
        <begin position="142"/>
        <end position="288"/>
    </location>
</feature>
<gene>
    <name evidence="4" type="ORF">I4J89_31360</name>
</gene>
<dbReference type="Pfam" id="PF00583">
    <property type="entry name" value="Acetyltransf_1"/>
    <property type="match status" value="1"/>
</dbReference>
<dbReference type="InterPro" id="IPR036388">
    <property type="entry name" value="WH-like_DNA-bd_sf"/>
</dbReference>
<dbReference type="Gene3D" id="1.10.10.10">
    <property type="entry name" value="Winged helix-like DNA-binding domain superfamily/Winged helix DNA-binding domain"/>
    <property type="match status" value="1"/>
</dbReference>
<protein>
    <submittedName>
        <fullName evidence="4">MarR family transcriptional regulator</fullName>
    </submittedName>
</protein>
<proteinExistence type="predicted"/>
<dbReference type="Gene3D" id="3.40.630.30">
    <property type="match status" value="1"/>
</dbReference>
<evidence type="ECO:0000313" key="5">
    <source>
        <dbReference type="Proteomes" id="UP000598146"/>
    </source>
</evidence>
<dbReference type="Pfam" id="PF12802">
    <property type="entry name" value="MarR_2"/>
    <property type="match status" value="1"/>
</dbReference>
<keyword evidence="1" id="KW-0808">Transferase</keyword>
<dbReference type="EMBL" id="JADQTO010000017">
    <property type="protein sequence ID" value="MBG0565955.1"/>
    <property type="molecule type" value="Genomic_DNA"/>
</dbReference>
<dbReference type="SUPFAM" id="SSF55729">
    <property type="entry name" value="Acyl-CoA N-acyltransferases (Nat)"/>
    <property type="match status" value="1"/>
</dbReference>
<dbReference type="InterPro" id="IPR000182">
    <property type="entry name" value="GNAT_dom"/>
</dbReference>
<dbReference type="Proteomes" id="UP000598146">
    <property type="component" value="Unassembled WGS sequence"/>
</dbReference>
<dbReference type="RefSeq" id="WP_196417719.1">
    <property type="nucleotide sequence ID" value="NZ_JADQTO010000017.1"/>
</dbReference>
<reference evidence="4" key="1">
    <citation type="submission" date="2020-11" db="EMBL/GenBank/DDBJ databases">
        <title>Isolation and identification of active actinomycetes.</title>
        <authorList>
            <person name="Sun X."/>
        </authorList>
    </citation>
    <scope>NUCLEOTIDE SEQUENCE</scope>
    <source>
        <strain evidence="4">NEAU-A11</strain>
    </source>
</reference>